<gene>
    <name evidence="3" type="primary">ureF</name>
    <name evidence="4" type="ORF">EFBL_1487</name>
</gene>
<comment type="function">
    <text evidence="3">Required for maturation of urease via the functional incorporation of the urease nickel metallocenter.</text>
</comment>
<dbReference type="PANTHER" id="PTHR33620:SF1">
    <property type="entry name" value="UREASE ACCESSORY PROTEIN F"/>
    <property type="match status" value="1"/>
</dbReference>
<protein>
    <recommendedName>
        <fullName evidence="3">Urease accessory protein UreF</fullName>
    </recommendedName>
</protein>
<comment type="subcellular location">
    <subcellularLocation>
        <location evidence="3">Cytoplasm</location>
    </subcellularLocation>
</comment>
<dbReference type="InterPro" id="IPR038277">
    <property type="entry name" value="UreF_sf"/>
</dbReference>
<keyword evidence="2 3" id="KW-0143">Chaperone</keyword>
<keyword evidence="5" id="KW-1185">Reference proteome</keyword>
<dbReference type="GO" id="GO:0016151">
    <property type="term" value="F:nickel cation binding"/>
    <property type="evidence" value="ECO:0007669"/>
    <property type="project" value="UniProtKB-UniRule"/>
</dbReference>
<keyword evidence="1 3" id="KW-0996">Nickel insertion</keyword>
<dbReference type="AlphaFoldDB" id="A0A292YD72"/>
<dbReference type="GO" id="GO:0005737">
    <property type="term" value="C:cytoplasm"/>
    <property type="evidence" value="ECO:0007669"/>
    <property type="project" value="UniProtKB-SubCell"/>
</dbReference>
<comment type="similarity">
    <text evidence="3">Belongs to the UreF family.</text>
</comment>
<dbReference type="Proteomes" id="UP000217785">
    <property type="component" value="Unassembled WGS sequence"/>
</dbReference>
<evidence type="ECO:0000313" key="5">
    <source>
        <dbReference type="Proteomes" id="UP000217785"/>
    </source>
</evidence>
<dbReference type="PIRSF" id="PIRSF009467">
    <property type="entry name" value="Ureas_acces_UreF"/>
    <property type="match status" value="1"/>
</dbReference>
<name>A0A292YD72_9BACL</name>
<reference evidence="5" key="1">
    <citation type="submission" date="2017-07" db="EMBL/GenBank/DDBJ databases">
        <title>Draft genome sequence of Effusibacillus lacus strain skLN1.</title>
        <authorList>
            <person name="Watanabe M."/>
            <person name="Kojima H."/>
            <person name="Fukui M."/>
        </authorList>
    </citation>
    <scope>NUCLEOTIDE SEQUENCE [LARGE SCALE GENOMIC DNA]</scope>
    <source>
        <strain evidence="5">skLN1</strain>
    </source>
</reference>
<evidence type="ECO:0000256" key="3">
    <source>
        <dbReference type="HAMAP-Rule" id="MF_01385"/>
    </source>
</evidence>
<dbReference type="PANTHER" id="PTHR33620">
    <property type="entry name" value="UREASE ACCESSORY PROTEIN F"/>
    <property type="match status" value="1"/>
</dbReference>
<comment type="subunit">
    <text evidence="3">UreD, UreF and UreG form a complex that acts as a GTP-hydrolysis-dependent molecular chaperone, activating the urease apoprotein by helping to assemble the nickel containing metallocenter of UreC. The UreE protein probably delivers the nickel.</text>
</comment>
<dbReference type="HAMAP" id="MF_01385">
    <property type="entry name" value="UreF"/>
    <property type="match status" value="1"/>
</dbReference>
<keyword evidence="3" id="KW-0963">Cytoplasm</keyword>
<sequence>MISFLPLVQLIDSAFPTGAFSHSFGLETFLQEGRVQNAGELKEWLESYITGSLAPMEGAVVFWAYRYAEKVISTHPESELARENLKLLDRRITLSKPARESREGEIKIGKRFLHIVQELYPESGLEQYASWIRSEECYGSNAIVHGWICAYLKQTPQAAVLTHLYAGVNSLVQNALRAMAIGQTEGQKVLNGLLQLIGREAERLALNPPAPENLYSNTLAQEIGAMRHEILYSRLFMS</sequence>
<accession>A0A292YD72</accession>
<proteinExistence type="inferred from homology"/>
<evidence type="ECO:0000313" key="4">
    <source>
        <dbReference type="EMBL" id="GAX89862.1"/>
    </source>
</evidence>
<evidence type="ECO:0000256" key="2">
    <source>
        <dbReference type="ARBA" id="ARBA00023186"/>
    </source>
</evidence>
<dbReference type="Pfam" id="PF01730">
    <property type="entry name" value="UreF"/>
    <property type="match status" value="1"/>
</dbReference>
<organism evidence="4 5">
    <name type="scientific">Effusibacillus lacus</name>
    <dbReference type="NCBI Taxonomy" id="1348429"/>
    <lineage>
        <taxon>Bacteria</taxon>
        <taxon>Bacillati</taxon>
        <taxon>Bacillota</taxon>
        <taxon>Bacilli</taxon>
        <taxon>Bacillales</taxon>
        <taxon>Alicyclobacillaceae</taxon>
        <taxon>Effusibacillus</taxon>
    </lineage>
</organism>
<dbReference type="InterPro" id="IPR002639">
    <property type="entry name" value="UreF"/>
</dbReference>
<comment type="caution">
    <text evidence="4">The sequence shown here is derived from an EMBL/GenBank/DDBJ whole genome shotgun (WGS) entry which is preliminary data.</text>
</comment>
<dbReference type="RefSeq" id="WP_096181561.1">
    <property type="nucleotide sequence ID" value="NZ_BDUF01000033.1"/>
</dbReference>
<dbReference type="OrthoDB" id="9798772at2"/>
<dbReference type="EMBL" id="BDUF01000033">
    <property type="protein sequence ID" value="GAX89862.1"/>
    <property type="molecule type" value="Genomic_DNA"/>
</dbReference>
<evidence type="ECO:0000256" key="1">
    <source>
        <dbReference type="ARBA" id="ARBA00022988"/>
    </source>
</evidence>
<dbReference type="Gene3D" id="1.10.4190.10">
    <property type="entry name" value="Urease accessory protein UreF"/>
    <property type="match status" value="1"/>
</dbReference>